<dbReference type="AlphaFoldDB" id="A0AAV4K0U5"/>
<protein>
    <recommendedName>
        <fullName evidence="5">Transmembrane protein</fullName>
    </recommendedName>
</protein>
<evidence type="ECO:0000313" key="3">
    <source>
        <dbReference type="Proteomes" id="UP000630135"/>
    </source>
</evidence>
<dbReference type="EMBL" id="BMLZ01000001">
    <property type="protein sequence ID" value="GGP28474.1"/>
    <property type="molecule type" value="Genomic_DNA"/>
</dbReference>
<organism evidence="1 4">
    <name type="scientific">Deinococcus wulumuqiensis</name>
    <dbReference type="NCBI Taxonomy" id="980427"/>
    <lineage>
        <taxon>Bacteria</taxon>
        <taxon>Thermotogati</taxon>
        <taxon>Deinococcota</taxon>
        <taxon>Deinococci</taxon>
        <taxon>Deinococcales</taxon>
        <taxon>Deinococcaceae</taxon>
        <taxon>Deinococcus</taxon>
    </lineage>
</organism>
<evidence type="ECO:0000313" key="2">
    <source>
        <dbReference type="EMBL" id="GGP28474.1"/>
    </source>
</evidence>
<dbReference type="GeneID" id="59164025"/>
<evidence type="ECO:0008006" key="5">
    <source>
        <dbReference type="Google" id="ProtNLM"/>
    </source>
</evidence>
<evidence type="ECO:0000313" key="1">
    <source>
        <dbReference type="EMBL" id="GGI71012.1"/>
    </source>
</evidence>
<reference evidence="1" key="4">
    <citation type="submission" date="2023-08" db="EMBL/GenBank/DDBJ databases">
        <authorList>
            <person name="Sun Q."/>
            <person name="Zhou Y."/>
        </authorList>
    </citation>
    <scope>NUCLEOTIDE SEQUENCE</scope>
    <source>
        <strain evidence="2">CGMCC 1.8884</strain>
        <strain evidence="1">CGMCC 1.8885</strain>
    </source>
</reference>
<comment type="caution">
    <text evidence="1">The sequence shown here is derived from an EMBL/GenBank/DDBJ whole genome shotgun (WGS) entry which is preliminary data.</text>
</comment>
<reference evidence="3" key="3">
    <citation type="journal article" date="2019" name="Int. J. Syst. Evol. Microbiol.">
        <title>The Global Catalogue of Microorganisms (GCM) 10K type strain sequencing project: providing services to taxonomists for standard genome sequencing and annotation.</title>
        <authorList>
            <consortium name="The Broad Institute Genomics Platform"/>
            <consortium name="The Broad Institute Genome Sequencing Center for Infectious Disease"/>
            <person name="Wu L."/>
            <person name="Ma J."/>
        </authorList>
    </citation>
    <scope>NUCLEOTIDE SEQUENCE [LARGE SCALE GENOMIC DNA]</scope>
    <source>
        <strain evidence="3">CGMCC 1.8884</strain>
    </source>
</reference>
<dbReference type="Proteomes" id="UP000630135">
    <property type="component" value="Unassembled WGS sequence"/>
</dbReference>
<evidence type="ECO:0000313" key="4">
    <source>
        <dbReference type="Proteomes" id="UP000652720"/>
    </source>
</evidence>
<dbReference type="EMBL" id="BMMA01000001">
    <property type="protein sequence ID" value="GGI71012.1"/>
    <property type="molecule type" value="Genomic_DNA"/>
</dbReference>
<dbReference type="RefSeq" id="WP_152423578.1">
    <property type="nucleotide sequence ID" value="NZ_BMLZ01000001.1"/>
</dbReference>
<keyword evidence="3" id="KW-1185">Reference proteome</keyword>
<proteinExistence type="predicted"/>
<accession>A0AAV4K0U5</accession>
<gene>
    <name evidence="2" type="ORF">GCM10008021_01250</name>
    <name evidence="1" type="ORF">GCM10010914_01350</name>
</gene>
<sequence length="112" mass="12072">MTYTNAPVAKRNDLVCAVAILTSASVVGMGGFVVRAPIAEYSVAAFRTGNPVSVVKASKRSSLSKRMQSKSAEIARLRREKFNPLAEDNNPSREDFSKLIEDAQAAVIRNSA</sequence>
<name>A0AAV4K0U5_9DEIO</name>
<reference evidence="2" key="1">
    <citation type="journal article" date="2014" name="Int. J. Syst. Evol. Microbiol.">
        <title>Complete genome of a new Firmicutes species belonging to the dominant human colonic microbiota ('Ruminococcus bicirculans') reveals two chromosomes and a selective capacity to utilize plant glucans.</title>
        <authorList>
            <consortium name="NISC Comparative Sequencing Program"/>
            <person name="Wegmann U."/>
            <person name="Louis P."/>
            <person name="Goesmann A."/>
            <person name="Henrissat B."/>
            <person name="Duncan S.H."/>
            <person name="Flint H.J."/>
        </authorList>
    </citation>
    <scope>NUCLEOTIDE SEQUENCE</scope>
    <source>
        <strain evidence="2">CGMCC 1.8884</strain>
    </source>
</reference>
<reference evidence="1" key="2">
    <citation type="journal article" date="2014" name="Int. J. Syst. Evol. Microbiol.">
        <title>Complete genome sequence of Corynebacterium casei LMG S-19264T (=DSM 44701T), isolated from a smear-ripened cheese.</title>
        <authorList>
            <consortium name="US DOE Joint Genome Institute (JGI-PGF)"/>
            <person name="Walter F."/>
            <person name="Albersmeier A."/>
            <person name="Kalinowski J."/>
            <person name="Ruckert C."/>
        </authorList>
    </citation>
    <scope>NUCLEOTIDE SEQUENCE</scope>
    <source>
        <strain evidence="1">CGMCC 1.8885</strain>
    </source>
</reference>
<dbReference type="Proteomes" id="UP000652720">
    <property type="component" value="Unassembled WGS sequence"/>
</dbReference>